<evidence type="ECO:0000256" key="7">
    <source>
        <dbReference type="HAMAP-Rule" id="MF_00412"/>
    </source>
</evidence>
<evidence type="ECO:0000256" key="3">
    <source>
        <dbReference type="ARBA" id="ARBA00022650"/>
    </source>
</evidence>
<dbReference type="AlphaFoldDB" id="A0A9D1SM87"/>
<dbReference type="Proteomes" id="UP000824099">
    <property type="component" value="Unassembled WGS sequence"/>
</dbReference>
<dbReference type="NCBIfam" id="NF001221">
    <property type="entry name" value="PRK00197.1"/>
    <property type="match status" value="1"/>
</dbReference>
<evidence type="ECO:0000259" key="8">
    <source>
        <dbReference type="Pfam" id="PF00171"/>
    </source>
</evidence>
<keyword evidence="5 7" id="KW-0560">Oxidoreductase</keyword>
<dbReference type="NCBIfam" id="TIGR00407">
    <property type="entry name" value="proA"/>
    <property type="match status" value="1"/>
</dbReference>
<dbReference type="GO" id="GO:0004350">
    <property type="term" value="F:glutamate-5-semialdehyde dehydrogenase activity"/>
    <property type="evidence" value="ECO:0007669"/>
    <property type="project" value="UniProtKB-UniRule"/>
</dbReference>
<comment type="subcellular location">
    <subcellularLocation>
        <location evidence="7">Cytoplasm</location>
    </subcellularLocation>
</comment>
<dbReference type="InterPro" id="IPR015590">
    <property type="entry name" value="Aldehyde_DH_dom"/>
</dbReference>
<dbReference type="Gene3D" id="3.40.605.10">
    <property type="entry name" value="Aldehyde Dehydrogenase, Chain A, domain 1"/>
    <property type="match status" value="1"/>
</dbReference>
<dbReference type="FunFam" id="3.40.309.10:FF:000006">
    <property type="entry name" value="Gamma-glutamyl phosphate reductase"/>
    <property type="match status" value="1"/>
</dbReference>
<evidence type="ECO:0000313" key="10">
    <source>
        <dbReference type="Proteomes" id="UP000824099"/>
    </source>
</evidence>
<name>A0A9D1SM87_9FIRM</name>
<dbReference type="PANTHER" id="PTHR11063">
    <property type="entry name" value="GLUTAMATE SEMIALDEHYDE DEHYDROGENASE"/>
    <property type="match status" value="1"/>
</dbReference>
<keyword evidence="7" id="KW-0963">Cytoplasm</keyword>
<evidence type="ECO:0000256" key="2">
    <source>
        <dbReference type="ARBA" id="ARBA00022605"/>
    </source>
</evidence>
<evidence type="ECO:0000256" key="1">
    <source>
        <dbReference type="ARBA" id="ARBA00004985"/>
    </source>
</evidence>
<dbReference type="CDD" id="cd07079">
    <property type="entry name" value="ALDH_F18-19_ProA-GPR"/>
    <property type="match status" value="1"/>
</dbReference>
<dbReference type="EMBL" id="DVNI01000122">
    <property type="protein sequence ID" value="HIU64792.1"/>
    <property type="molecule type" value="Genomic_DNA"/>
</dbReference>
<comment type="function">
    <text evidence="7">Catalyzes the NADPH-dependent reduction of L-glutamate 5-phosphate into L-glutamate 5-semialdehyde and phosphate. The product spontaneously undergoes cyclization to form 1-pyrroline-5-carboxylate.</text>
</comment>
<keyword evidence="4 7" id="KW-0521">NADP</keyword>
<feature type="domain" description="Aldehyde dehydrogenase" evidence="8">
    <location>
        <begin position="12"/>
        <end position="282"/>
    </location>
</feature>
<dbReference type="InterPro" id="IPR020593">
    <property type="entry name" value="G-glutamylP_reductase_CS"/>
</dbReference>
<dbReference type="HAMAP" id="MF_00412">
    <property type="entry name" value="ProA"/>
    <property type="match status" value="1"/>
</dbReference>
<dbReference type="InterPro" id="IPR016161">
    <property type="entry name" value="Ald_DH/histidinol_DH"/>
</dbReference>
<comment type="caution">
    <text evidence="9">The sequence shown here is derived from an EMBL/GenBank/DDBJ whole genome shotgun (WGS) entry which is preliminary data.</text>
</comment>
<dbReference type="GO" id="GO:0055129">
    <property type="term" value="P:L-proline biosynthetic process"/>
    <property type="evidence" value="ECO:0007669"/>
    <property type="project" value="UniProtKB-UniRule"/>
</dbReference>
<dbReference type="InterPro" id="IPR000965">
    <property type="entry name" value="GPR_dom"/>
</dbReference>
<sequence>MESTQGIVLQAQAAKAASVKLGILTTQIKNDALRAMAEALCARKQYILQQNKTDMETARQSGMKEAMLDRLMLTEERIEGMAAGLLKVADLPDPIGEVLNGKQLLNGLQMTKVRVPLGVIAIIYEARPNVTADAIGLCLKAGNAVVLKGGSEALQSNKAIVGVMKEAAENAGIAADAIQFIESTDRRTVQDLIKLNAYIDVVIPRGGAGLINMIVQNSTVPVIETGIGVCHTFIDESAELLMAEAIAFNAKVSRPAVCNAMETLLVHAKIAERFLPQMLEKFLAAGVSIYGCATTQKLDARVAAATEEDWQSEYGDLRLAIKVVNNIDEALIHIAQYGTHHSEAIVTSSYTNANRFQQEVDAAVVYVNASTRFTDGYEFGFGAEIGISTQKLHARGPMALAELTSTKYLVKGEGQIR</sequence>
<dbReference type="Gene3D" id="3.40.309.10">
    <property type="entry name" value="Aldehyde Dehydrogenase, Chain A, domain 2"/>
    <property type="match status" value="1"/>
</dbReference>
<comment type="pathway">
    <text evidence="1 7">Amino-acid biosynthesis; L-proline biosynthesis; L-glutamate 5-semialdehyde from L-glutamate: step 2/2.</text>
</comment>
<dbReference type="InterPro" id="IPR016162">
    <property type="entry name" value="Ald_DH_N"/>
</dbReference>
<evidence type="ECO:0000313" key="9">
    <source>
        <dbReference type="EMBL" id="HIU64792.1"/>
    </source>
</evidence>
<reference evidence="9" key="1">
    <citation type="submission" date="2020-10" db="EMBL/GenBank/DDBJ databases">
        <authorList>
            <person name="Gilroy R."/>
        </authorList>
    </citation>
    <scope>NUCLEOTIDE SEQUENCE</scope>
    <source>
        <strain evidence="9">CHK160-1198</strain>
    </source>
</reference>
<dbReference type="GO" id="GO:0005737">
    <property type="term" value="C:cytoplasm"/>
    <property type="evidence" value="ECO:0007669"/>
    <property type="project" value="UniProtKB-SubCell"/>
</dbReference>
<accession>A0A9D1SM87</accession>
<evidence type="ECO:0000256" key="4">
    <source>
        <dbReference type="ARBA" id="ARBA00022857"/>
    </source>
</evidence>
<reference evidence="9" key="2">
    <citation type="journal article" date="2021" name="PeerJ">
        <title>Extensive microbial diversity within the chicken gut microbiome revealed by metagenomics and culture.</title>
        <authorList>
            <person name="Gilroy R."/>
            <person name="Ravi A."/>
            <person name="Getino M."/>
            <person name="Pursley I."/>
            <person name="Horton D.L."/>
            <person name="Alikhan N.F."/>
            <person name="Baker D."/>
            <person name="Gharbi K."/>
            <person name="Hall N."/>
            <person name="Watson M."/>
            <person name="Adriaenssens E.M."/>
            <person name="Foster-Nyarko E."/>
            <person name="Jarju S."/>
            <person name="Secka A."/>
            <person name="Antonio M."/>
            <person name="Oren A."/>
            <person name="Chaudhuri R.R."/>
            <person name="La Ragione R."/>
            <person name="Hildebrand F."/>
            <person name="Pallen M.J."/>
        </authorList>
    </citation>
    <scope>NUCLEOTIDE SEQUENCE</scope>
    <source>
        <strain evidence="9">CHK160-1198</strain>
    </source>
</reference>
<dbReference type="GO" id="GO:0050661">
    <property type="term" value="F:NADP binding"/>
    <property type="evidence" value="ECO:0007669"/>
    <property type="project" value="InterPro"/>
</dbReference>
<evidence type="ECO:0000256" key="6">
    <source>
        <dbReference type="ARBA" id="ARBA00049024"/>
    </source>
</evidence>
<evidence type="ECO:0000256" key="5">
    <source>
        <dbReference type="ARBA" id="ARBA00023002"/>
    </source>
</evidence>
<dbReference type="InterPro" id="IPR016163">
    <property type="entry name" value="Ald_DH_C"/>
</dbReference>
<protein>
    <recommendedName>
        <fullName evidence="7">Gamma-glutamyl phosphate reductase</fullName>
        <shortName evidence="7">GPR</shortName>
        <ecNumber evidence="7">1.2.1.41</ecNumber>
    </recommendedName>
    <alternativeName>
        <fullName evidence="7">Glutamate-5-semialdehyde dehydrogenase</fullName>
    </alternativeName>
    <alternativeName>
        <fullName evidence="7">Glutamyl-gamma-semialdehyde dehydrogenase</fullName>
        <shortName evidence="7">GSA dehydrogenase</shortName>
    </alternativeName>
</protein>
<dbReference type="InterPro" id="IPR012134">
    <property type="entry name" value="Glu-5-SA_DH"/>
</dbReference>
<proteinExistence type="inferred from homology"/>
<gene>
    <name evidence="7" type="primary">proA</name>
    <name evidence="9" type="ORF">IAB06_07155</name>
</gene>
<dbReference type="PANTHER" id="PTHR11063:SF8">
    <property type="entry name" value="DELTA-1-PYRROLINE-5-CARBOXYLATE SYNTHASE"/>
    <property type="match status" value="1"/>
</dbReference>
<dbReference type="SUPFAM" id="SSF53720">
    <property type="entry name" value="ALDH-like"/>
    <property type="match status" value="1"/>
</dbReference>
<dbReference type="Pfam" id="PF00171">
    <property type="entry name" value="Aldedh"/>
    <property type="match status" value="1"/>
</dbReference>
<organism evidence="9 10">
    <name type="scientific">Candidatus Avacidaminococcus intestinavium</name>
    <dbReference type="NCBI Taxonomy" id="2840684"/>
    <lineage>
        <taxon>Bacteria</taxon>
        <taxon>Bacillati</taxon>
        <taxon>Bacillota</taxon>
        <taxon>Negativicutes</taxon>
        <taxon>Acidaminococcales</taxon>
        <taxon>Acidaminococcaceae</taxon>
        <taxon>Acidaminococcaceae incertae sedis</taxon>
        <taxon>Candidatus Avacidaminococcus</taxon>
    </lineage>
</organism>
<keyword evidence="3 7" id="KW-0641">Proline biosynthesis</keyword>
<dbReference type="PROSITE" id="PS01223">
    <property type="entry name" value="PROA"/>
    <property type="match status" value="1"/>
</dbReference>
<keyword evidence="2 7" id="KW-0028">Amino-acid biosynthesis</keyword>
<comment type="similarity">
    <text evidence="7">Belongs to the gamma-glutamyl phosphate reductase family.</text>
</comment>
<dbReference type="PIRSF" id="PIRSF000151">
    <property type="entry name" value="GPR"/>
    <property type="match status" value="1"/>
</dbReference>
<comment type="catalytic activity">
    <reaction evidence="6 7">
        <text>L-glutamate 5-semialdehyde + phosphate + NADP(+) = L-glutamyl 5-phosphate + NADPH + H(+)</text>
        <dbReference type="Rhea" id="RHEA:19541"/>
        <dbReference type="ChEBI" id="CHEBI:15378"/>
        <dbReference type="ChEBI" id="CHEBI:43474"/>
        <dbReference type="ChEBI" id="CHEBI:57783"/>
        <dbReference type="ChEBI" id="CHEBI:58066"/>
        <dbReference type="ChEBI" id="CHEBI:58274"/>
        <dbReference type="ChEBI" id="CHEBI:58349"/>
        <dbReference type="EC" id="1.2.1.41"/>
    </reaction>
</comment>
<dbReference type="EC" id="1.2.1.41" evidence="7"/>